<keyword evidence="2" id="KW-1185">Reference proteome</keyword>
<evidence type="ECO:0000313" key="2">
    <source>
        <dbReference type="Proteomes" id="UP000240506"/>
    </source>
</evidence>
<proteinExistence type="predicted"/>
<accession>A0ABX5HP37</accession>
<gene>
    <name evidence="1" type="ORF">C9I43_16280</name>
</gene>
<organism evidence="1 2">
    <name type="scientific">Shewanella morhuae</name>
    <dbReference type="NCBI Taxonomy" id="365591"/>
    <lineage>
        <taxon>Bacteria</taxon>
        <taxon>Pseudomonadati</taxon>
        <taxon>Pseudomonadota</taxon>
        <taxon>Gammaproteobacteria</taxon>
        <taxon>Alteromonadales</taxon>
        <taxon>Shewanellaceae</taxon>
        <taxon>Shewanella</taxon>
    </lineage>
</organism>
<name>A0ABX5HP37_9GAMM</name>
<dbReference type="EMBL" id="PYSG01000003">
    <property type="protein sequence ID" value="PTA48638.1"/>
    <property type="molecule type" value="Genomic_DNA"/>
</dbReference>
<comment type="caution">
    <text evidence="1">The sequence shown here is derived from an EMBL/GenBank/DDBJ whole genome shotgun (WGS) entry which is preliminary data.</text>
</comment>
<dbReference type="Proteomes" id="UP000240506">
    <property type="component" value="Unassembled WGS sequence"/>
</dbReference>
<reference evidence="1 2" key="1">
    <citation type="submission" date="2018-04" db="EMBL/GenBank/DDBJ databases">
        <title>Genomic sequence of a freshwater isolate of Shewanella morhuae.</title>
        <authorList>
            <person name="Castillo D.E."/>
            <person name="Gram L."/>
        </authorList>
    </citation>
    <scope>NUCLEOTIDE SEQUENCE [LARGE SCALE GENOMIC DNA]</scope>
    <source>
        <strain evidence="1 2">CW7</strain>
    </source>
</reference>
<sequence>MNSLTFMTPAHQLLGDNKVSPAQEEQLAKCNIYIIAMRPTPYFDPSTLKHENNIFSGTLCYKVDGEERRVEVNNYYWKIDKGATIECSYPHREVIYRLSNGTVGEYYLPATILACQYDHEDNTLNDYEVLYVGQAIGNKANRSAFDRLKSHSTFQKILALTAQEYPDNEIVVFMYEFENGQVFSSMDGMAKDANNTQENERRLFNAVSNPPNKKQKIGLIEAGLIRYFEPKYNEIFKTKFPSSKHKVLQSCRDLDATGLIVELDSSDLRCRLFSPSVVAKEHHIANFDLVSQEKRMSFFNSTRFTSLPNVISGS</sequence>
<evidence type="ECO:0000313" key="1">
    <source>
        <dbReference type="EMBL" id="PTA48638.1"/>
    </source>
</evidence>
<protein>
    <submittedName>
        <fullName evidence="1">Uncharacterized protein</fullName>
    </submittedName>
</protein>